<feature type="region of interest" description="Disordered" evidence="1">
    <location>
        <begin position="238"/>
        <end position="434"/>
    </location>
</feature>
<protein>
    <submittedName>
        <fullName evidence="2">Pe-pgrs family protein</fullName>
    </submittedName>
</protein>
<feature type="compositionally biased region" description="Polar residues" evidence="1">
    <location>
        <begin position="387"/>
        <end position="399"/>
    </location>
</feature>
<dbReference type="eggNOG" id="COG3266">
    <property type="taxonomic scope" value="Bacteria"/>
</dbReference>
<dbReference type="AlphaFoldDB" id="F6EHG7"/>
<gene>
    <name evidence="2" type="ordered locus">AS9A_2699</name>
</gene>
<reference evidence="2 3" key="1">
    <citation type="journal article" date="2011" name="J. Bacteriol.">
        <title>Complete genome sequence of Amycolicicoccus subflavus DQS3-9A1T, an actinomycete isolated from crude oil-polluted soil.</title>
        <authorList>
            <person name="Cai M."/>
            <person name="Chen W.M."/>
            <person name="Nie Y."/>
            <person name="Chi C.Q."/>
            <person name="Wang Y.N."/>
            <person name="Tang Y.Q."/>
            <person name="Li G.Y."/>
            <person name="Wu X.L."/>
        </authorList>
    </citation>
    <scope>NUCLEOTIDE SEQUENCE [LARGE SCALE GENOMIC DNA]</scope>
    <source>
        <strain evidence="3">DSM 45089 / DQS3-9A1</strain>
    </source>
</reference>
<evidence type="ECO:0000313" key="3">
    <source>
        <dbReference type="Proteomes" id="UP000009235"/>
    </source>
</evidence>
<dbReference type="InterPro" id="IPR038332">
    <property type="entry name" value="PPE_sf"/>
</dbReference>
<evidence type="ECO:0000313" key="2">
    <source>
        <dbReference type="EMBL" id="AEF41146.1"/>
    </source>
</evidence>
<dbReference type="Proteomes" id="UP000009235">
    <property type="component" value="Chromosome"/>
</dbReference>
<accession>F6EHG7</accession>
<name>F6EHG7_HOYSD</name>
<evidence type="ECO:0000256" key="1">
    <source>
        <dbReference type="SAM" id="MobiDB-lite"/>
    </source>
</evidence>
<feature type="compositionally biased region" description="Low complexity" evidence="1">
    <location>
        <begin position="267"/>
        <end position="277"/>
    </location>
</feature>
<dbReference type="KEGG" id="asd:AS9A_2699"/>
<dbReference type="RefSeq" id="WP_013807495.1">
    <property type="nucleotide sequence ID" value="NC_015564.1"/>
</dbReference>
<dbReference type="HOGENOM" id="CLU_041540_0_0_11"/>
<dbReference type="Gene3D" id="1.20.1260.20">
    <property type="entry name" value="PPE superfamily"/>
    <property type="match status" value="1"/>
</dbReference>
<sequence>MYTPLTIAIDLITDGPLRRAMRAAGNFTYDRATGTERPDWNSLAGVQAAGQERRMVNAEHVQKYDGEFDWPYVTSMEQFALMAHETIYSEVKVMSAQNVDASVALWRSAAETVRREGEAFIDGLRNIIGTDWDGPAARAAEEGAQRFIDSVHSLSRTAEFVARSADTGSEGIHETTARIPEPQTPSFTERALSMTPYPGLFKAAQQRADEAEDYARDVMSTIYAPAVTDSDAIVPVLARPHDPTAGSDGNGPGQTVLRSEPGRPHAGSGSTGSTGSTAVPIGIPGASESVTPAMVQPGQLPNAHELSPAARVDPAAAPSGSTGVSGSGAGQPGSLRASEPGVQGGVAVSPGGRSAARGGPSGGITSPLAGRGSLGAARPAPEGVSQRGISAGTSASTPNAGARSGMGAFAPMAGAAGQTGEKDHQTPKYLYSRRNGEDIIGPLRKVTPPVIGGD</sequence>
<proteinExistence type="predicted"/>
<keyword evidence="3" id="KW-1185">Reference proteome</keyword>
<feature type="compositionally biased region" description="Low complexity" evidence="1">
    <location>
        <begin position="405"/>
        <end position="416"/>
    </location>
</feature>
<dbReference type="OrthoDB" id="4760857at2"/>
<organism evidence="2 3">
    <name type="scientific">Hoyosella subflava (strain DSM 45089 / JCM 17490 / NBRC 109087 / DQS3-9A1)</name>
    <name type="common">Amycolicicoccus subflavus</name>
    <dbReference type="NCBI Taxonomy" id="443218"/>
    <lineage>
        <taxon>Bacteria</taxon>
        <taxon>Bacillati</taxon>
        <taxon>Actinomycetota</taxon>
        <taxon>Actinomycetes</taxon>
        <taxon>Mycobacteriales</taxon>
        <taxon>Hoyosellaceae</taxon>
        <taxon>Hoyosella</taxon>
    </lineage>
</organism>
<dbReference type="EMBL" id="CP002786">
    <property type="protein sequence ID" value="AEF41146.1"/>
    <property type="molecule type" value="Genomic_DNA"/>
</dbReference>